<dbReference type="CDD" id="cd06899">
    <property type="entry name" value="lectin_legume_LecRK_Arcelin_ConA"/>
    <property type="match status" value="1"/>
</dbReference>
<evidence type="ECO:0000256" key="20">
    <source>
        <dbReference type="ARBA" id="ARBA00048977"/>
    </source>
</evidence>
<keyword evidence="8" id="KW-0808">Transferase</keyword>
<dbReference type="InterPro" id="IPR000719">
    <property type="entry name" value="Prot_kinase_dom"/>
</dbReference>
<evidence type="ECO:0000256" key="13">
    <source>
        <dbReference type="ARBA" id="ARBA00022777"/>
    </source>
</evidence>
<evidence type="ECO:0000256" key="15">
    <source>
        <dbReference type="ARBA" id="ARBA00022989"/>
    </source>
</evidence>
<comment type="similarity">
    <text evidence="3">In the N-terminal section; belongs to the leguminous lectin family.</text>
</comment>
<dbReference type="Pfam" id="PF00069">
    <property type="entry name" value="Pkinase"/>
    <property type="match status" value="1"/>
</dbReference>
<keyword evidence="17" id="KW-0675">Receptor</keyword>
<gene>
    <name evidence="25" type="ORF">LUZ61_009824</name>
</gene>
<dbReference type="PANTHER" id="PTHR27007">
    <property type="match status" value="1"/>
</dbReference>
<dbReference type="PROSITE" id="PS00107">
    <property type="entry name" value="PROTEIN_KINASE_ATP"/>
    <property type="match status" value="1"/>
</dbReference>
<evidence type="ECO:0000256" key="22">
    <source>
        <dbReference type="SAM" id="Phobius"/>
    </source>
</evidence>
<evidence type="ECO:0000256" key="21">
    <source>
        <dbReference type="PROSITE-ProRule" id="PRU10141"/>
    </source>
</evidence>
<dbReference type="InterPro" id="IPR008271">
    <property type="entry name" value="Ser/Thr_kinase_AS"/>
</dbReference>
<keyword evidence="14 21" id="KW-0067">ATP-binding</keyword>
<dbReference type="InterPro" id="IPR050528">
    <property type="entry name" value="L-type_Lectin-RKs"/>
</dbReference>
<keyword evidence="15 22" id="KW-1133">Transmembrane helix</keyword>
<dbReference type="SUPFAM" id="SSF56112">
    <property type="entry name" value="Protein kinase-like (PK-like)"/>
    <property type="match status" value="1"/>
</dbReference>
<evidence type="ECO:0000313" key="25">
    <source>
        <dbReference type="EMBL" id="KAJ3706119.1"/>
    </source>
</evidence>
<feature type="chain" id="PRO_5042247342" description="non-specific serine/threonine protein kinase" evidence="23">
    <location>
        <begin position="21"/>
        <end position="664"/>
    </location>
</feature>
<evidence type="ECO:0000256" key="9">
    <source>
        <dbReference type="ARBA" id="ARBA00022692"/>
    </source>
</evidence>
<keyword evidence="12 21" id="KW-0547">Nucleotide-binding</keyword>
<comment type="catalytic activity">
    <reaction evidence="19">
        <text>L-threonyl-[protein] + ATP = O-phospho-L-threonyl-[protein] + ADP + H(+)</text>
        <dbReference type="Rhea" id="RHEA:46608"/>
        <dbReference type="Rhea" id="RHEA-COMP:11060"/>
        <dbReference type="Rhea" id="RHEA-COMP:11605"/>
        <dbReference type="ChEBI" id="CHEBI:15378"/>
        <dbReference type="ChEBI" id="CHEBI:30013"/>
        <dbReference type="ChEBI" id="CHEBI:30616"/>
        <dbReference type="ChEBI" id="CHEBI:61977"/>
        <dbReference type="ChEBI" id="CHEBI:456216"/>
        <dbReference type="EC" id="2.7.11.1"/>
    </reaction>
    <physiologicalReaction direction="left-to-right" evidence="19">
        <dbReference type="Rhea" id="RHEA:46609"/>
    </physiologicalReaction>
</comment>
<dbReference type="Gene3D" id="2.60.120.200">
    <property type="match status" value="1"/>
</dbReference>
<comment type="similarity">
    <text evidence="4">In the C-terminal section; belongs to the protein kinase superfamily. Ser/Thr protein kinase family.</text>
</comment>
<sequence length="664" mass="74623">MMEAFYILFLLANNLLFSVCQNEFVFNGFAGANLTLDGIASITPNGLLRLTNDSIREKGHAFYPSPFHFHDSTNGKILSFSTMFVFGIISGFPDLNGHGIAFTISPTKDLSNALANQYLGLFNDTNNGNLSNHMFAVELDTIYSSEFGDMDDNHVGIDINSLKSYNSSTAGYYPDGQNYFKNISLTSRRAIQVWVDYDGKESRLSVTLSPLGISKPHRPSLSSIIDLSKLFLSSMYVGFSSSTGDVHTNHYILGWSFMLNGSATALDIGMLPALPFARSYGKSKTKAFPLWLIIVLCLVGPWIVFLIFVFIRRRISKYSELMEDWEMDFGSHRFSYKELYKATNGFKEKELLGTGGFGRVYKGMLCRLNLEIAVKKVSHDSKQGLKEFISEIASLGRLRHRNIVPLLGYCRRKGELFLVYAFMPNGSLDKYLHDPIKPVLDWGKRLGIIQGVASGLLYMHEEWEQVVIHRDIKASNVLLDSELNARLGDFGLARLYDHGTDPQTTCVVGTLGYLDPELARTGKASTVNDVFAFGAFMLEVACGKRPFELRARQEGLTLFEWVLETWEKGSLIHALDPRLGENYIFYDVILVMKLGLLRGHPVPSVRPSMCQVMKYLKKEVSLPEFLPNNMRRCNENVLRLMQCQGSENDTFSYASVSSAYSISR</sequence>
<dbReference type="InterPro" id="IPR013320">
    <property type="entry name" value="ConA-like_dom_sf"/>
</dbReference>
<keyword evidence="7" id="KW-0723">Serine/threonine-protein kinase</keyword>
<accession>A0AAD6EYS6</accession>
<keyword evidence="6" id="KW-1003">Cell membrane</keyword>
<dbReference type="InterPro" id="IPR001220">
    <property type="entry name" value="Legume_lectin_dom"/>
</dbReference>
<dbReference type="InterPro" id="IPR017441">
    <property type="entry name" value="Protein_kinase_ATP_BS"/>
</dbReference>
<dbReference type="Gene3D" id="1.10.510.10">
    <property type="entry name" value="Transferase(Phosphotransferase) domain 1"/>
    <property type="match status" value="1"/>
</dbReference>
<keyword evidence="18" id="KW-0325">Glycoprotein</keyword>
<evidence type="ECO:0000256" key="10">
    <source>
        <dbReference type="ARBA" id="ARBA00022729"/>
    </source>
</evidence>
<evidence type="ECO:0000256" key="4">
    <source>
        <dbReference type="ARBA" id="ARBA00010217"/>
    </source>
</evidence>
<dbReference type="PROSITE" id="PS00108">
    <property type="entry name" value="PROTEIN_KINASE_ST"/>
    <property type="match status" value="1"/>
</dbReference>
<evidence type="ECO:0000256" key="2">
    <source>
        <dbReference type="ARBA" id="ARBA00004479"/>
    </source>
</evidence>
<keyword evidence="13" id="KW-0418">Kinase</keyword>
<dbReference type="Gene3D" id="3.30.200.20">
    <property type="entry name" value="Phosphorylase Kinase, domain 1"/>
    <property type="match status" value="1"/>
</dbReference>
<feature type="signal peptide" evidence="23">
    <location>
        <begin position="1"/>
        <end position="20"/>
    </location>
</feature>
<dbReference type="GO" id="GO:0004674">
    <property type="term" value="F:protein serine/threonine kinase activity"/>
    <property type="evidence" value="ECO:0007669"/>
    <property type="project" value="UniProtKB-KW"/>
</dbReference>
<dbReference type="GO" id="GO:0005524">
    <property type="term" value="F:ATP binding"/>
    <property type="evidence" value="ECO:0007669"/>
    <property type="project" value="UniProtKB-UniRule"/>
</dbReference>
<dbReference type="EMBL" id="JAMRDG010000001">
    <property type="protein sequence ID" value="KAJ3706119.1"/>
    <property type="molecule type" value="Genomic_DNA"/>
</dbReference>
<evidence type="ECO:0000256" key="19">
    <source>
        <dbReference type="ARBA" id="ARBA00048659"/>
    </source>
</evidence>
<dbReference type="PROSITE" id="PS50011">
    <property type="entry name" value="PROTEIN_KINASE_DOM"/>
    <property type="match status" value="1"/>
</dbReference>
<proteinExistence type="inferred from homology"/>
<evidence type="ECO:0000256" key="5">
    <source>
        <dbReference type="ARBA" id="ARBA00012513"/>
    </source>
</evidence>
<evidence type="ECO:0000256" key="18">
    <source>
        <dbReference type="ARBA" id="ARBA00023180"/>
    </source>
</evidence>
<protein>
    <recommendedName>
        <fullName evidence="5">non-specific serine/threonine protein kinase</fullName>
        <ecNumber evidence="5">2.7.11.1</ecNumber>
    </recommendedName>
</protein>
<evidence type="ECO:0000256" key="17">
    <source>
        <dbReference type="ARBA" id="ARBA00023170"/>
    </source>
</evidence>
<dbReference type="AlphaFoldDB" id="A0AAD6EYS6"/>
<dbReference type="CDD" id="cd14066">
    <property type="entry name" value="STKc_IRAK"/>
    <property type="match status" value="1"/>
</dbReference>
<name>A0AAD6EYS6_9POAL</name>
<evidence type="ECO:0000256" key="23">
    <source>
        <dbReference type="SAM" id="SignalP"/>
    </source>
</evidence>
<feature type="binding site" evidence="21">
    <location>
        <position position="376"/>
    </location>
    <ligand>
        <name>ATP</name>
        <dbReference type="ChEBI" id="CHEBI:30616"/>
    </ligand>
</feature>
<comment type="catalytic activity">
    <reaction evidence="20">
        <text>L-seryl-[protein] + ATP = O-phospho-L-seryl-[protein] + ADP + H(+)</text>
        <dbReference type="Rhea" id="RHEA:17989"/>
        <dbReference type="Rhea" id="RHEA-COMP:9863"/>
        <dbReference type="Rhea" id="RHEA-COMP:11604"/>
        <dbReference type="ChEBI" id="CHEBI:15378"/>
        <dbReference type="ChEBI" id="CHEBI:29999"/>
        <dbReference type="ChEBI" id="CHEBI:30616"/>
        <dbReference type="ChEBI" id="CHEBI:83421"/>
        <dbReference type="ChEBI" id="CHEBI:456216"/>
        <dbReference type="EC" id="2.7.11.1"/>
    </reaction>
    <physiologicalReaction direction="left-to-right" evidence="20">
        <dbReference type="Rhea" id="RHEA:17990"/>
    </physiologicalReaction>
</comment>
<dbReference type="Pfam" id="PF00139">
    <property type="entry name" value="Lectin_legB"/>
    <property type="match status" value="1"/>
</dbReference>
<keyword evidence="16 22" id="KW-0472">Membrane</keyword>
<feature type="transmembrane region" description="Helical" evidence="22">
    <location>
        <begin position="288"/>
        <end position="311"/>
    </location>
</feature>
<evidence type="ECO:0000256" key="8">
    <source>
        <dbReference type="ARBA" id="ARBA00022679"/>
    </source>
</evidence>
<evidence type="ECO:0000313" key="26">
    <source>
        <dbReference type="Proteomes" id="UP001210211"/>
    </source>
</evidence>
<evidence type="ECO:0000256" key="1">
    <source>
        <dbReference type="ARBA" id="ARBA00004236"/>
    </source>
</evidence>
<dbReference type="EC" id="2.7.11.1" evidence="5"/>
<feature type="domain" description="Protein kinase" evidence="24">
    <location>
        <begin position="346"/>
        <end position="626"/>
    </location>
</feature>
<dbReference type="GO" id="GO:0030246">
    <property type="term" value="F:carbohydrate binding"/>
    <property type="evidence" value="ECO:0007669"/>
    <property type="project" value="UniProtKB-KW"/>
</dbReference>
<dbReference type="SMART" id="SM00220">
    <property type="entry name" value="S_TKc"/>
    <property type="match status" value="1"/>
</dbReference>
<evidence type="ECO:0000256" key="3">
    <source>
        <dbReference type="ARBA" id="ARBA00008536"/>
    </source>
</evidence>
<evidence type="ECO:0000256" key="14">
    <source>
        <dbReference type="ARBA" id="ARBA00022840"/>
    </source>
</evidence>
<keyword evidence="11" id="KW-0430">Lectin</keyword>
<dbReference type="FunFam" id="2.60.120.200:FF:000051">
    <property type="entry name" value="L-type lectin-domain containing receptor kinase V.9"/>
    <property type="match status" value="1"/>
</dbReference>
<comment type="caution">
    <text evidence="25">The sequence shown here is derived from an EMBL/GenBank/DDBJ whole genome shotgun (WGS) entry which is preliminary data.</text>
</comment>
<evidence type="ECO:0000256" key="7">
    <source>
        <dbReference type="ARBA" id="ARBA00022527"/>
    </source>
</evidence>
<dbReference type="InterPro" id="IPR011009">
    <property type="entry name" value="Kinase-like_dom_sf"/>
</dbReference>
<evidence type="ECO:0000256" key="11">
    <source>
        <dbReference type="ARBA" id="ARBA00022734"/>
    </source>
</evidence>
<evidence type="ECO:0000256" key="16">
    <source>
        <dbReference type="ARBA" id="ARBA00023136"/>
    </source>
</evidence>
<dbReference type="FunFam" id="1.10.510.10:FF:000517">
    <property type="entry name" value="Putative receptor kinase Lecrk"/>
    <property type="match status" value="1"/>
</dbReference>
<evidence type="ECO:0000256" key="12">
    <source>
        <dbReference type="ARBA" id="ARBA00022741"/>
    </source>
</evidence>
<reference evidence="25 26" key="1">
    <citation type="journal article" date="2022" name="Cell">
        <title>Repeat-based holocentromeres influence genome architecture and karyotype evolution.</title>
        <authorList>
            <person name="Hofstatter P.G."/>
            <person name="Thangavel G."/>
            <person name="Lux T."/>
            <person name="Neumann P."/>
            <person name="Vondrak T."/>
            <person name="Novak P."/>
            <person name="Zhang M."/>
            <person name="Costa L."/>
            <person name="Castellani M."/>
            <person name="Scott A."/>
            <person name="Toegelov H."/>
            <person name="Fuchs J."/>
            <person name="Mata-Sucre Y."/>
            <person name="Dias Y."/>
            <person name="Vanzela A.L.L."/>
            <person name="Huettel B."/>
            <person name="Almeida C.C.S."/>
            <person name="Simkova H."/>
            <person name="Souza G."/>
            <person name="Pedrosa-Harand A."/>
            <person name="Macas J."/>
            <person name="Mayer K.F.X."/>
            <person name="Houben A."/>
            <person name="Marques A."/>
        </authorList>
    </citation>
    <scope>NUCLEOTIDE SEQUENCE [LARGE SCALE GENOMIC DNA]</scope>
    <source>
        <strain evidence="25">RhyTen1mFocal</strain>
    </source>
</reference>
<keyword evidence="9 22" id="KW-0812">Transmembrane</keyword>
<keyword evidence="26" id="KW-1185">Reference proteome</keyword>
<evidence type="ECO:0000259" key="24">
    <source>
        <dbReference type="PROSITE" id="PS50011"/>
    </source>
</evidence>
<dbReference type="FunFam" id="3.30.200.20:FF:000112">
    <property type="entry name" value="Lectin-domain containing receptor kinase A4.3"/>
    <property type="match status" value="1"/>
</dbReference>
<keyword evidence="10 23" id="KW-0732">Signal</keyword>
<comment type="subcellular location">
    <subcellularLocation>
        <location evidence="1">Cell membrane</location>
    </subcellularLocation>
    <subcellularLocation>
        <location evidence="2">Membrane</location>
        <topology evidence="2">Single-pass type I membrane protein</topology>
    </subcellularLocation>
</comment>
<dbReference type="GO" id="GO:1901001">
    <property type="term" value="P:negative regulation of response to salt stress"/>
    <property type="evidence" value="ECO:0007669"/>
    <property type="project" value="UniProtKB-ARBA"/>
</dbReference>
<dbReference type="GO" id="GO:0005886">
    <property type="term" value="C:plasma membrane"/>
    <property type="evidence" value="ECO:0007669"/>
    <property type="project" value="UniProtKB-SubCell"/>
</dbReference>
<organism evidence="25 26">
    <name type="scientific">Rhynchospora tenuis</name>
    <dbReference type="NCBI Taxonomy" id="198213"/>
    <lineage>
        <taxon>Eukaryota</taxon>
        <taxon>Viridiplantae</taxon>
        <taxon>Streptophyta</taxon>
        <taxon>Embryophyta</taxon>
        <taxon>Tracheophyta</taxon>
        <taxon>Spermatophyta</taxon>
        <taxon>Magnoliopsida</taxon>
        <taxon>Liliopsida</taxon>
        <taxon>Poales</taxon>
        <taxon>Cyperaceae</taxon>
        <taxon>Cyperoideae</taxon>
        <taxon>Rhynchosporeae</taxon>
        <taxon>Rhynchospora</taxon>
    </lineage>
</organism>
<dbReference type="Proteomes" id="UP001210211">
    <property type="component" value="Unassembled WGS sequence"/>
</dbReference>
<evidence type="ECO:0000256" key="6">
    <source>
        <dbReference type="ARBA" id="ARBA00022475"/>
    </source>
</evidence>
<dbReference type="SUPFAM" id="SSF49899">
    <property type="entry name" value="Concanavalin A-like lectins/glucanases"/>
    <property type="match status" value="1"/>
</dbReference>